<dbReference type="PANTHER" id="PTHR13794">
    <property type="entry name" value="ENOLASE SUPERFAMILY, MANDELATE RACEMASE"/>
    <property type="match status" value="1"/>
</dbReference>
<keyword evidence="6" id="KW-1185">Reference proteome</keyword>
<evidence type="ECO:0000256" key="3">
    <source>
        <dbReference type="ARBA" id="ARBA00022842"/>
    </source>
</evidence>
<dbReference type="SUPFAM" id="SSF51604">
    <property type="entry name" value="Enolase C-terminal domain-like"/>
    <property type="match status" value="1"/>
</dbReference>
<dbReference type="RefSeq" id="WP_345249711.1">
    <property type="nucleotide sequence ID" value="NZ_BAABFO010000010.1"/>
</dbReference>
<gene>
    <name evidence="5" type="ORF">GCM10023144_24250</name>
</gene>
<name>A0ABP8H1X7_9BURK</name>
<dbReference type="Pfam" id="PF02746">
    <property type="entry name" value="MR_MLE_N"/>
    <property type="match status" value="1"/>
</dbReference>
<keyword evidence="3" id="KW-0460">Magnesium</keyword>
<sequence length="394" mass="41964">MAHANQVPVEAGAKDFAIADIQAWAISFPVPEHNSVRLGVGRARKRDAVVVKVTTAGGLVGWGESHHGRAHTSIAHLVGHALRPLALGMDATDVHGVWRRIYDAQLAAMGTGAACAMAMSGIDMALWDIRAKAVGWPLYRLLGGASRPLRAYAGGVALGWQEPAALAEEAAAHVRAGYRAVKLRLGDSVERDTARVAAVREALGPGVVILADANTAYTLDDARRMVPVLGELGVGWLEEPFPAHDYRNYELARGYGSLPFAAGENHYTRFEFNRLIDDRAVDVLQPDLSKTGGVSETLRIAAHASAYKLAVHPHTSMTGINMAATLHVLAAIDGDGYFEADVSRGNLFRDELVATPFAIGADGCVRPPEKPGIGVEVDEAFIRDHPAIEGPAYA</sequence>
<dbReference type="Proteomes" id="UP001501671">
    <property type="component" value="Unassembled WGS sequence"/>
</dbReference>
<accession>A0ABP8H1X7</accession>
<dbReference type="SFLD" id="SFLDG00179">
    <property type="entry name" value="mandelate_racemase"/>
    <property type="match status" value="1"/>
</dbReference>
<dbReference type="PROSITE" id="PS00909">
    <property type="entry name" value="MR_MLE_2"/>
    <property type="match status" value="1"/>
</dbReference>
<proteinExistence type="predicted"/>
<dbReference type="CDD" id="cd03316">
    <property type="entry name" value="MR_like"/>
    <property type="match status" value="1"/>
</dbReference>
<organism evidence="5 6">
    <name type="scientific">Pigmentiphaga soli</name>
    <dbReference type="NCBI Taxonomy" id="1007095"/>
    <lineage>
        <taxon>Bacteria</taxon>
        <taxon>Pseudomonadati</taxon>
        <taxon>Pseudomonadota</taxon>
        <taxon>Betaproteobacteria</taxon>
        <taxon>Burkholderiales</taxon>
        <taxon>Alcaligenaceae</taxon>
        <taxon>Pigmentiphaga</taxon>
    </lineage>
</organism>
<dbReference type="PANTHER" id="PTHR13794:SF58">
    <property type="entry name" value="MITOCHONDRIAL ENOLASE SUPERFAMILY MEMBER 1"/>
    <property type="match status" value="1"/>
</dbReference>
<dbReference type="SFLD" id="SFLDS00001">
    <property type="entry name" value="Enolase"/>
    <property type="match status" value="1"/>
</dbReference>
<reference evidence="6" key="1">
    <citation type="journal article" date="2019" name="Int. J. Syst. Evol. Microbiol.">
        <title>The Global Catalogue of Microorganisms (GCM) 10K type strain sequencing project: providing services to taxonomists for standard genome sequencing and annotation.</title>
        <authorList>
            <consortium name="The Broad Institute Genomics Platform"/>
            <consortium name="The Broad Institute Genome Sequencing Center for Infectious Disease"/>
            <person name="Wu L."/>
            <person name="Ma J."/>
        </authorList>
    </citation>
    <scope>NUCLEOTIDE SEQUENCE [LARGE SCALE GENOMIC DNA]</scope>
    <source>
        <strain evidence="6">JCM 17666</strain>
    </source>
</reference>
<dbReference type="InterPro" id="IPR013342">
    <property type="entry name" value="Mandelate_racemase_C"/>
</dbReference>
<keyword evidence="2" id="KW-0479">Metal-binding</keyword>
<evidence type="ECO:0000256" key="1">
    <source>
        <dbReference type="ARBA" id="ARBA00001946"/>
    </source>
</evidence>
<dbReference type="InterPro" id="IPR029065">
    <property type="entry name" value="Enolase_C-like"/>
</dbReference>
<dbReference type="InterPro" id="IPR029017">
    <property type="entry name" value="Enolase-like_N"/>
</dbReference>
<dbReference type="InterPro" id="IPR036849">
    <property type="entry name" value="Enolase-like_C_sf"/>
</dbReference>
<dbReference type="Gene3D" id="3.20.20.120">
    <property type="entry name" value="Enolase-like C-terminal domain"/>
    <property type="match status" value="1"/>
</dbReference>
<protein>
    <submittedName>
        <fullName evidence="5">Mandelate racemase/muconate lactonizing enzyme family protein</fullName>
    </submittedName>
</protein>
<dbReference type="SMART" id="SM00922">
    <property type="entry name" value="MR_MLE"/>
    <property type="match status" value="1"/>
</dbReference>
<evidence type="ECO:0000256" key="2">
    <source>
        <dbReference type="ARBA" id="ARBA00022723"/>
    </source>
</evidence>
<dbReference type="InterPro" id="IPR046945">
    <property type="entry name" value="RHMD-like"/>
</dbReference>
<evidence type="ECO:0000313" key="6">
    <source>
        <dbReference type="Proteomes" id="UP001501671"/>
    </source>
</evidence>
<dbReference type="InterPro" id="IPR013341">
    <property type="entry name" value="Mandelate_racemase_N_dom"/>
</dbReference>
<feature type="domain" description="Mandelate racemase/muconate lactonizing enzyme C-terminal" evidence="4">
    <location>
        <begin position="163"/>
        <end position="259"/>
    </location>
</feature>
<dbReference type="SUPFAM" id="SSF54826">
    <property type="entry name" value="Enolase N-terminal domain-like"/>
    <property type="match status" value="1"/>
</dbReference>
<dbReference type="EMBL" id="BAABFO010000010">
    <property type="protein sequence ID" value="GAA4333208.1"/>
    <property type="molecule type" value="Genomic_DNA"/>
</dbReference>
<evidence type="ECO:0000313" key="5">
    <source>
        <dbReference type="EMBL" id="GAA4333208.1"/>
    </source>
</evidence>
<comment type="cofactor">
    <cofactor evidence="1">
        <name>Mg(2+)</name>
        <dbReference type="ChEBI" id="CHEBI:18420"/>
    </cofactor>
</comment>
<dbReference type="PROSITE" id="PS00908">
    <property type="entry name" value="MR_MLE_1"/>
    <property type="match status" value="1"/>
</dbReference>
<evidence type="ECO:0000259" key="4">
    <source>
        <dbReference type="SMART" id="SM00922"/>
    </source>
</evidence>
<comment type="caution">
    <text evidence="5">The sequence shown here is derived from an EMBL/GenBank/DDBJ whole genome shotgun (WGS) entry which is preliminary data.</text>
</comment>
<dbReference type="Gene3D" id="3.30.390.10">
    <property type="entry name" value="Enolase-like, N-terminal domain"/>
    <property type="match status" value="1"/>
</dbReference>
<dbReference type="Pfam" id="PF13378">
    <property type="entry name" value="MR_MLE_C"/>
    <property type="match status" value="1"/>
</dbReference>
<dbReference type="InterPro" id="IPR018110">
    <property type="entry name" value="Mandel_Rmase/mucon_lact_enz_CS"/>
</dbReference>